<gene>
    <name evidence="9" type="ORF">CAL30_00115</name>
    <name evidence="8" type="ORF">HMPREF3182_01154</name>
</gene>
<dbReference type="NCBIfam" id="TIGR00526">
    <property type="entry name" value="folB_dom"/>
    <property type="match status" value="1"/>
</dbReference>
<keyword evidence="4 6" id="KW-0289">Folate biosynthesis</keyword>
<evidence type="ECO:0000256" key="4">
    <source>
        <dbReference type="ARBA" id="ARBA00022909"/>
    </source>
</evidence>
<keyword evidence="10" id="KW-1185">Reference proteome</keyword>
<dbReference type="EC" id="4.1.2.25" evidence="6"/>
<name>A0A134CEW2_9FIRM</name>
<sequence length="121" mass="13311">MDSIHLQGLTFWGYHGCFAEEKTNGQPFYVDVTLYLSLEQAGKNDTLSETVDYGTVYTVIKEIVTEKSFCLIEAVAEDIAQTLLSTFAILKKVGVTVHKPQAPIGGLVQDVNVSIERAVNE</sequence>
<dbReference type="UniPathway" id="UPA00077">
    <property type="reaction ID" value="UER00154"/>
</dbReference>
<comment type="pathway">
    <text evidence="2 6">Cofactor biosynthesis; tetrahydrofolate biosynthesis; 2-amino-4-hydroxy-6-hydroxymethyl-7,8-dihydropteridine diphosphate from 7,8-dihydroneopterin triphosphate: step 3/4.</text>
</comment>
<comment type="catalytic activity">
    <reaction evidence="1 6">
        <text>7,8-dihydroneopterin = 6-hydroxymethyl-7,8-dihydropterin + glycolaldehyde</text>
        <dbReference type="Rhea" id="RHEA:10540"/>
        <dbReference type="ChEBI" id="CHEBI:17001"/>
        <dbReference type="ChEBI" id="CHEBI:17071"/>
        <dbReference type="ChEBI" id="CHEBI:44841"/>
        <dbReference type="EC" id="4.1.2.25"/>
    </reaction>
</comment>
<dbReference type="EMBL" id="LSDT01000044">
    <property type="protein sequence ID" value="KXB90729.1"/>
    <property type="molecule type" value="Genomic_DNA"/>
</dbReference>
<comment type="function">
    <text evidence="6">Catalyzes the conversion of 7,8-dihydroneopterin to 6-hydroxymethyl-7,8-dihydropterin.</text>
</comment>
<dbReference type="InterPro" id="IPR043133">
    <property type="entry name" value="GTP-CH-I_C/QueF"/>
</dbReference>
<dbReference type="Gene3D" id="3.30.1130.10">
    <property type="match status" value="1"/>
</dbReference>
<dbReference type="PATRIC" id="fig|1588748.3.peg.1113"/>
<keyword evidence="5 6" id="KW-0456">Lyase</keyword>
<evidence type="ECO:0000313" key="11">
    <source>
        <dbReference type="Proteomes" id="UP000242958"/>
    </source>
</evidence>
<evidence type="ECO:0000256" key="1">
    <source>
        <dbReference type="ARBA" id="ARBA00001353"/>
    </source>
</evidence>
<accession>A0A2J8BCB1</accession>
<dbReference type="GO" id="GO:0005737">
    <property type="term" value="C:cytoplasm"/>
    <property type="evidence" value="ECO:0007669"/>
    <property type="project" value="TreeGrafter"/>
</dbReference>
<evidence type="ECO:0000313" key="8">
    <source>
        <dbReference type="EMBL" id="KXB90729.1"/>
    </source>
</evidence>
<dbReference type="SMART" id="SM00905">
    <property type="entry name" value="FolB"/>
    <property type="match status" value="1"/>
</dbReference>
<comment type="caution">
    <text evidence="8">The sequence shown here is derived from an EMBL/GenBank/DDBJ whole genome shotgun (WGS) entry which is preliminary data.</text>
</comment>
<evidence type="ECO:0000256" key="3">
    <source>
        <dbReference type="ARBA" id="ARBA00005708"/>
    </source>
</evidence>
<dbReference type="EMBL" id="NFMF01000001">
    <property type="protein sequence ID" value="PNH22409.1"/>
    <property type="molecule type" value="Genomic_DNA"/>
</dbReference>
<accession>A0A134CEW2</accession>
<dbReference type="GO" id="GO:0046656">
    <property type="term" value="P:folic acid biosynthetic process"/>
    <property type="evidence" value="ECO:0007669"/>
    <property type="project" value="UniProtKB-UniRule"/>
</dbReference>
<dbReference type="STRING" id="1588748.HMPREF3182_01154"/>
<proteinExistence type="inferred from homology"/>
<dbReference type="Proteomes" id="UP000242958">
    <property type="component" value="Unassembled WGS sequence"/>
</dbReference>
<protein>
    <recommendedName>
        <fullName evidence="6">7,8-dihydroneopterin aldolase</fullName>
        <ecNumber evidence="6">4.1.2.25</ecNumber>
    </recommendedName>
</protein>
<dbReference type="CDD" id="cd00534">
    <property type="entry name" value="DHNA_DHNTPE"/>
    <property type="match status" value="1"/>
</dbReference>
<dbReference type="SUPFAM" id="SSF55620">
    <property type="entry name" value="Tetrahydrobiopterin biosynthesis enzymes-like"/>
    <property type="match status" value="1"/>
</dbReference>
<dbReference type="FunFam" id="3.30.1130.10:FF:000003">
    <property type="entry name" value="7,8-dihydroneopterin aldolase"/>
    <property type="match status" value="1"/>
</dbReference>
<reference evidence="8" key="2">
    <citation type="submission" date="2016-01" db="EMBL/GenBank/DDBJ databases">
        <authorList>
            <person name="Oliw E.H."/>
        </authorList>
    </citation>
    <scope>NUCLEOTIDE SEQUENCE [LARGE SCALE GENOMIC DNA]</scope>
    <source>
        <strain evidence="8">KA00182</strain>
    </source>
</reference>
<dbReference type="PANTHER" id="PTHR42844:SF1">
    <property type="entry name" value="DIHYDRONEOPTERIN ALDOLASE 1-RELATED"/>
    <property type="match status" value="1"/>
</dbReference>
<evidence type="ECO:0000256" key="6">
    <source>
        <dbReference type="RuleBase" id="RU362079"/>
    </source>
</evidence>
<dbReference type="AlphaFoldDB" id="A0A134CEW2"/>
<evidence type="ECO:0000256" key="5">
    <source>
        <dbReference type="ARBA" id="ARBA00023239"/>
    </source>
</evidence>
<dbReference type="Pfam" id="PF02152">
    <property type="entry name" value="FolB"/>
    <property type="match status" value="1"/>
</dbReference>
<feature type="domain" description="Dihydroneopterin aldolase/epimerase" evidence="7">
    <location>
        <begin position="4"/>
        <end position="117"/>
    </location>
</feature>
<dbReference type="GO" id="GO:0004150">
    <property type="term" value="F:dihydroneopterin aldolase activity"/>
    <property type="evidence" value="ECO:0007669"/>
    <property type="project" value="UniProtKB-UniRule"/>
</dbReference>
<comment type="similarity">
    <text evidence="3 6">Belongs to the DHNA family.</text>
</comment>
<organism evidence="8 10">
    <name type="scientific">Megasphaera hutchinsoni</name>
    <dbReference type="NCBI Taxonomy" id="1588748"/>
    <lineage>
        <taxon>Bacteria</taxon>
        <taxon>Bacillati</taxon>
        <taxon>Bacillota</taxon>
        <taxon>Negativicutes</taxon>
        <taxon>Veillonellales</taxon>
        <taxon>Veillonellaceae</taxon>
        <taxon>Megasphaera</taxon>
    </lineage>
</organism>
<reference evidence="9 11" key="3">
    <citation type="submission" date="2017-05" db="EMBL/GenBank/DDBJ databases">
        <authorList>
            <person name="Song R."/>
            <person name="Chenine A.L."/>
            <person name="Ruprecht R.M."/>
        </authorList>
    </citation>
    <scope>NUCLEOTIDE SEQUENCE [LARGE SCALE GENOMIC DNA]</scope>
    <source>
        <strain evidence="9 11">KA00229</strain>
    </source>
</reference>
<dbReference type="InterPro" id="IPR006157">
    <property type="entry name" value="FolB_dom"/>
</dbReference>
<evidence type="ECO:0000256" key="2">
    <source>
        <dbReference type="ARBA" id="ARBA00005013"/>
    </source>
</evidence>
<evidence type="ECO:0000313" key="10">
    <source>
        <dbReference type="Proteomes" id="UP000070160"/>
    </source>
</evidence>
<dbReference type="NCBIfam" id="TIGR00525">
    <property type="entry name" value="folB"/>
    <property type="match status" value="1"/>
</dbReference>
<dbReference type="Proteomes" id="UP000070160">
    <property type="component" value="Unassembled WGS sequence"/>
</dbReference>
<dbReference type="InterPro" id="IPR006156">
    <property type="entry name" value="Dihydroneopterin_aldolase"/>
</dbReference>
<evidence type="ECO:0000259" key="7">
    <source>
        <dbReference type="SMART" id="SM00905"/>
    </source>
</evidence>
<reference evidence="10" key="1">
    <citation type="submission" date="2016-01" db="EMBL/GenBank/DDBJ databases">
        <authorList>
            <person name="Mitreva M."/>
            <person name="Pepin K.H."/>
            <person name="Mihindukulasuriya K.A."/>
            <person name="Fulton R."/>
            <person name="Fronick C."/>
            <person name="O'Laughlin M."/>
            <person name="Miner T."/>
            <person name="Herter B."/>
            <person name="Rosa B.A."/>
            <person name="Cordes M."/>
            <person name="Tomlinson C."/>
            <person name="Wollam A."/>
            <person name="Palsikar V.B."/>
            <person name="Mardis E.R."/>
            <person name="Wilson R.K."/>
        </authorList>
    </citation>
    <scope>NUCLEOTIDE SEQUENCE [LARGE SCALE GENOMIC DNA]</scope>
    <source>
        <strain evidence="10">KA00182</strain>
    </source>
</reference>
<dbReference type="GO" id="GO:0046654">
    <property type="term" value="P:tetrahydrofolate biosynthetic process"/>
    <property type="evidence" value="ECO:0007669"/>
    <property type="project" value="UniProtKB-UniRule"/>
</dbReference>
<evidence type="ECO:0000313" key="9">
    <source>
        <dbReference type="EMBL" id="PNH22409.1"/>
    </source>
</evidence>
<dbReference type="RefSeq" id="WP_007392330.1">
    <property type="nucleotide sequence ID" value="NZ_KQ960952.1"/>
</dbReference>
<dbReference type="PANTHER" id="PTHR42844">
    <property type="entry name" value="DIHYDRONEOPTERIN ALDOLASE 1-RELATED"/>
    <property type="match status" value="1"/>
</dbReference>